<evidence type="ECO:0000256" key="2">
    <source>
        <dbReference type="ARBA" id="ARBA00022723"/>
    </source>
</evidence>
<gene>
    <name evidence="6" type="ORF">RVY80_03815</name>
</gene>
<sequence length="92" mass="10482">MKLEEKLGTNKYYVDETCPHIHIDDTGFTMEEKRKLVNCCPAGLYRLQEDGSLAFDFAGCLECGTCRVVAGQTIVKEWKYPRNTKGVEFRQG</sequence>
<accession>A0ABU3Z7T2</accession>
<keyword evidence="7" id="KW-1185">Reference proteome</keyword>
<dbReference type="Proteomes" id="UP001272515">
    <property type="component" value="Unassembled WGS sequence"/>
</dbReference>
<evidence type="ECO:0000256" key="5">
    <source>
        <dbReference type="ARBA" id="ARBA00023014"/>
    </source>
</evidence>
<dbReference type="PANTHER" id="PTHR43082:SF3">
    <property type="entry name" value="FERREDOXIN-LIKE PROTEIN YDIT"/>
    <property type="match status" value="1"/>
</dbReference>
<dbReference type="SUPFAM" id="SSF54862">
    <property type="entry name" value="4Fe-4S ferredoxins"/>
    <property type="match status" value="1"/>
</dbReference>
<reference evidence="6 7" key="1">
    <citation type="submission" date="2023-10" db="EMBL/GenBank/DDBJ databases">
        <title>Veillonella sp. nov., isolated from a pig farm feces dump.</title>
        <authorList>
            <person name="Chang Y.-H."/>
        </authorList>
    </citation>
    <scope>NUCLEOTIDE SEQUENCE [LARGE SCALE GENOMIC DNA]</scope>
    <source>
        <strain evidence="6 7">YH-vei2233</strain>
    </source>
</reference>
<proteinExistence type="predicted"/>
<dbReference type="RefSeq" id="WP_317329728.1">
    <property type="nucleotide sequence ID" value="NZ_JAWJZA010000002.1"/>
</dbReference>
<comment type="caution">
    <text evidence="6">The sequence shown here is derived from an EMBL/GenBank/DDBJ whole genome shotgun (WGS) entry which is preliminary data.</text>
</comment>
<dbReference type="EMBL" id="JAWJZB010000004">
    <property type="protein sequence ID" value="MDV5087974.1"/>
    <property type="molecule type" value="Genomic_DNA"/>
</dbReference>
<name>A0ABU3Z7T2_9FIRM</name>
<keyword evidence="4" id="KW-0408">Iron</keyword>
<organism evidence="6 7">
    <name type="scientific">Veillonella absiana</name>
    <dbReference type="NCBI Taxonomy" id="3079305"/>
    <lineage>
        <taxon>Bacteria</taxon>
        <taxon>Bacillati</taxon>
        <taxon>Bacillota</taxon>
        <taxon>Negativicutes</taxon>
        <taxon>Veillonellales</taxon>
        <taxon>Veillonellaceae</taxon>
        <taxon>Veillonella</taxon>
    </lineage>
</organism>
<dbReference type="PANTHER" id="PTHR43082">
    <property type="entry name" value="FERREDOXIN-LIKE"/>
    <property type="match status" value="1"/>
</dbReference>
<dbReference type="PIRSF" id="PIRSF036548">
    <property type="entry name" value="Fdx_FixX"/>
    <property type="match status" value="1"/>
</dbReference>
<keyword evidence="2" id="KW-0479">Metal-binding</keyword>
<evidence type="ECO:0000256" key="3">
    <source>
        <dbReference type="ARBA" id="ARBA00022982"/>
    </source>
</evidence>
<keyword evidence="5" id="KW-0411">Iron-sulfur</keyword>
<evidence type="ECO:0000256" key="1">
    <source>
        <dbReference type="ARBA" id="ARBA00022448"/>
    </source>
</evidence>
<dbReference type="InterPro" id="IPR012206">
    <property type="entry name" value="Fd_FixX"/>
</dbReference>
<evidence type="ECO:0000313" key="7">
    <source>
        <dbReference type="Proteomes" id="UP001272515"/>
    </source>
</evidence>
<dbReference type="Gene3D" id="3.30.70.20">
    <property type="match status" value="1"/>
</dbReference>
<keyword evidence="1" id="KW-0813">Transport</keyword>
<evidence type="ECO:0000256" key="4">
    <source>
        <dbReference type="ARBA" id="ARBA00023004"/>
    </source>
</evidence>
<keyword evidence="3" id="KW-0249">Electron transport</keyword>
<evidence type="ECO:0000313" key="6">
    <source>
        <dbReference type="EMBL" id="MDV5087974.1"/>
    </source>
</evidence>
<protein>
    <submittedName>
        <fullName evidence="6">Ferredoxin family protein</fullName>
    </submittedName>
</protein>